<dbReference type="EMBL" id="JBFDAA010000006">
    <property type="protein sequence ID" value="KAL1131859.1"/>
    <property type="molecule type" value="Genomic_DNA"/>
</dbReference>
<comment type="caution">
    <text evidence="1">The sequence shown here is derived from an EMBL/GenBank/DDBJ whole genome shotgun (WGS) entry which is preliminary data.</text>
</comment>
<sequence length="180" mass="19574">MKSYAWEGYVALFVVRLMTQQQRVGAGDVRSSLPPCTALISAESSGTRSYPFRGDVPAAGGEDFSAMSPASLTTVLLLALCSAEAQNLESVLEVYSPWRLTQALNIVADPGNSTGGDVCRSHLRQYVEGTADGKLWALKIVQALAIPNEQVTGPIPFWLLNWDRVTWVIGKWIGVTRTFV</sequence>
<name>A0ABD0YKY6_9HEMI</name>
<organism evidence="1 2">
    <name type="scientific">Ranatra chinensis</name>
    <dbReference type="NCBI Taxonomy" id="642074"/>
    <lineage>
        <taxon>Eukaryota</taxon>
        <taxon>Metazoa</taxon>
        <taxon>Ecdysozoa</taxon>
        <taxon>Arthropoda</taxon>
        <taxon>Hexapoda</taxon>
        <taxon>Insecta</taxon>
        <taxon>Pterygota</taxon>
        <taxon>Neoptera</taxon>
        <taxon>Paraneoptera</taxon>
        <taxon>Hemiptera</taxon>
        <taxon>Heteroptera</taxon>
        <taxon>Panheteroptera</taxon>
        <taxon>Nepomorpha</taxon>
        <taxon>Nepidae</taxon>
        <taxon>Ranatrinae</taxon>
        <taxon>Ranatra</taxon>
    </lineage>
</organism>
<accession>A0ABD0YKY6</accession>
<evidence type="ECO:0000313" key="2">
    <source>
        <dbReference type="Proteomes" id="UP001558652"/>
    </source>
</evidence>
<evidence type="ECO:0000313" key="1">
    <source>
        <dbReference type="EMBL" id="KAL1131859.1"/>
    </source>
</evidence>
<keyword evidence="2" id="KW-1185">Reference proteome</keyword>
<protein>
    <submittedName>
        <fullName evidence="1">Uncharacterized protein</fullName>
    </submittedName>
</protein>
<gene>
    <name evidence="1" type="ORF">AAG570_011470</name>
</gene>
<dbReference type="AlphaFoldDB" id="A0ABD0YKY6"/>
<dbReference type="Proteomes" id="UP001558652">
    <property type="component" value="Unassembled WGS sequence"/>
</dbReference>
<proteinExistence type="predicted"/>
<reference evidence="1 2" key="1">
    <citation type="submission" date="2024-07" db="EMBL/GenBank/DDBJ databases">
        <title>Chromosome-level genome assembly of the water stick insect Ranatra chinensis (Heteroptera: Nepidae).</title>
        <authorList>
            <person name="Liu X."/>
        </authorList>
    </citation>
    <scope>NUCLEOTIDE SEQUENCE [LARGE SCALE GENOMIC DNA]</scope>
    <source>
        <strain evidence="1">Cailab_2021Rc</strain>
        <tissue evidence="1">Muscle</tissue>
    </source>
</reference>